<evidence type="ECO:0008006" key="3">
    <source>
        <dbReference type="Google" id="ProtNLM"/>
    </source>
</evidence>
<dbReference type="HOGENOM" id="CLU_915746_0_0_1"/>
<accession>W9C618</accession>
<comment type="caution">
    <text evidence="1">The sequence shown here is derived from an EMBL/GenBank/DDBJ whole genome shotgun (WGS) entry which is preliminary data.</text>
</comment>
<dbReference type="EMBL" id="AYSA01000650">
    <property type="protein sequence ID" value="ESZ90329.1"/>
    <property type="molecule type" value="Genomic_DNA"/>
</dbReference>
<evidence type="ECO:0000313" key="1">
    <source>
        <dbReference type="EMBL" id="ESZ90329.1"/>
    </source>
</evidence>
<organism evidence="1 2">
    <name type="scientific">Sclerotinia borealis (strain F-4128)</name>
    <dbReference type="NCBI Taxonomy" id="1432307"/>
    <lineage>
        <taxon>Eukaryota</taxon>
        <taxon>Fungi</taxon>
        <taxon>Dikarya</taxon>
        <taxon>Ascomycota</taxon>
        <taxon>Pezizomycotina</taxon>
        <taxon>Leotiomycetes</taxon>
        <taxon>Helotiales</taxon>
        <taxon>Sclerotiniaceae</taxon>
        <taxon>Sclerotinia</taxon>
    </lineage>
</organism>
<dbReference type="Proteomes" id="UP000019487">
    <property type="component" value="Unassembled WGS sequence"/>
</dbReference>
<keyword evidence="2" id="KW-1185">Reference proteome</keyword>
<sequence>MAHPRVRTRIQKWLSQNNTHQERIIQVTRVPIEVIFQIIEGLLADDDICTATCLALTARAFYSFFRNVHPHPILLNTKPPVSSTCDGEGLPCTLAAILRPWFGPKYRFSEALTQYLLRSVYGNHADGEKEWELIKRTRDYHNIVARQGVMCGERILPNPFGMGEDWAIAAIRQFVKHVETASPDISTVDNNLFPAHFVEPTMSKFAVRERFKMINLGIKNNYAKFTGMSKSYLWAWMGMYVDVWVPKWGPGGDIGAGRYYKYIRHRCFWEAVVQASKQDWERHFLLVKDGIDVPKVGLRSIVLN</sequence>
<evidence type="ECO:0000313" key="2">
    <source>
        <dbReference type="Proteomes" id="UP000019487"/>
    </source>
</evidence>
<dbReference type="AlphaFoldDB" id="W9C618"/>
<name>W9C618_SCLBF</name>
<dbReference type="OrthoDB" id="3472739at2759"/>
<proteinExistence type="predicted"/>
<gene>
    <name evidence="1" type="ORF">SBOR_9285</name>
</gene>
<reference evidence="1 2" key="1">
    <citation type="journal article" date="2014" name="Genome Announc.">
        <title>Draft genome sequence of Sclerotinia borealis, a psychrophilic plant pathogenic fungus.</title>
        <authorList>
            <person name="Mardanov A.V."/>
            <person name="Beletsky A.V."/>
            <person name="Kadnikov V.V."/>
            <person name="Ignatov A.N."/>
            <person name="Ravin N.V."/>
        </authorList>
    </citation>
    <scope>NUCLEOTIDE SEQUENCE [LARGE SCALE GENOMIC DNA]</scope>
    <source>
        <strain evidence="2">F-4157</strain>
    </source>
</reference>
<protein>
    <recommendedName>
        <fullName evidence="3">F-box domain-containing protein</fullName>
    </recommendedName>
</protein>